<dbReference type="PRINTS" id="PR00723">
    <property type="entry name" value="SUBTILISIN"/>
</dbReference>
<dbReference type="InterPro" id="IPR015500">
    <property type="entry name" value="Peptidase_S8_subtilisin-rel"/>
</dbReference>
<dbReference type="PIRSF" id="PIRSF037903">
    <property type="entry name" value="Subtilisin_rel_GFO_2223"/>
    <property type="match status" value="1"/>
</dbReference>
<proteinExistence type="inferred from homology"/>
<feature type="domain" description="Peptidase S8/S53" evidence="7">
    <location>
        <begin position="177"/>
        <end position="450"/>
    </location>
</feature>
<reference evidence="9" key="1">
    <citation type="submission" date="2023-06" db="EMBL/GenBank/DDBJ databases">
        <title>Robiginitalea aurantiacus sp. nov. and Algoriphagus sediminis sp. nov., isolated from coastal sediment.</title>
        <authorList>
            <person name="Zhou Z.Y."/>
            <person name="An J."/>
            <person name="Jia Y.W."/>
            <person name="Du Z.J."/>
        </authorList>
    </citation>
    <scope>NUCLEOTIDE SEQUENCE</scope>
    <source>
        <strain evidence="9">C2-7</strain>
    </source>
</reference>
<dbReference type="InterPro" id="IPR017317">
    <property type="entry name" value="Pept_S8_subtilisin_bacteroid-2"/>
</dbReference>
<evidence type="ECO:0000256" key="6">
    <source>
        <dbReference type="RuleBase" id="RU003355"/>
    </source>
</evidence>
<feature type="active site" description="Charge relay system" evidence="5">
    <location>
        <position position="404"/>
    </location>
</feature>
<dbReference type="PANTHER" id="PTHR43806:SF67">
    <property type="entry name" value="EGF-LIKE DOMAIN-CONTAINING PROTEIN"/>
    <property type="match status" value="1"/>
</dbReference>
<sequence>MDVSKKFGWLMVILLWAFSAKAQDRYAVFYKYKPQEEFSLSNPSQYLTQKALDRRSKEGVQIDSLDLPVSNKYISEVEILSEYIIFNSKWFNASVAVLSESAVKEVSELPFVEKVEYVAPGFRVNPNARIREKVLASVTRETCLSENKRILDEGEKPYYFQNELLGIPEMHDEGFRGEGITIAVMDAGFPAVNSQSIFSQLFDNNQLVATRDFVRPWMADVFFDNQHGTNVLSLIASNDPETLQAGAPDANYVLIITEDDDTEYRIEEYTWVRGAEYADSLGVDIIHSSVGYYDFDDPSMNYSSEDMDGKTAVITQGAQIASRKGILVVNSSGNYGSGESTLVAPADAPDVLTIGGTTSDLVVAGFSSRGPTADGRMKPDLATFASGVALLRSNGSLGFANGTSFSAPQVTALAAGLMQARPDWSREELVENLKRSGTQSDNPDNLLGFGIPNFYRAYYGEILDVVEQEEIVWKIYPNPAKGDVLSIMVGNELSTEVILTDMNGRQIIQTELNRNRVTEPYILRLNEVSSGIYILQAMDGIQPRRTKLIRN</sequence>
<feature type="domain" description="Secretion system C-terminal sorting" evidence="8">
    <location>
        <begin position="475"/>
        <end position="542"/>
    </location>
</feature>
<keyword evidence="10" id="KW-1185">Reference proteome</keyword>
<dbReference type="Gene3D" id="3.40.50.200">
    <property type="entry name" value="Peptidase S8/S53 domain"/>
    <property type="match status" value="1"/>
</dbReference>
<name>A0ABT7YAP4_9BACT</name>
<dbReference type="PROSITE" id="PS51892">
    <property type="entry name" value="SUBTILASE"/>
    <property type="match status" value="1"/>
</dbReference>
<evidence type="ECO:0000313" key="10">
    <source>
        <dbReference type="Proteomes" id="UP001171916"/>
    </source>
</evidence>
<dbReference type="PROSITE" id="PS00138">
    <property type="entry name" value="SUBTILASE_SER"/>
    <property type="match status" value="1"/>
</dbReference>
<gene>
    <name evidence="9" type="ORF">QVH07_05510</name>
</gene>
<dbReference type="NCBIfam" id="TIGR04183">
    <property type="entry name" value="Por_Secre_tail"/>
    <property type="match status" value="1"/>
</dbReference>
<accession>A0ABT7YAP4</accession>
<dbReference type="InterPro" id="IPR026444">
    <property type="entry name" value="Secre_tail"/>
</dbReference>
<dbReference type="InterPro" id="IPR023828">
    <property type="entry name" value="Peptidase_S8_Ser-AS"/>
</dbReference>
<feature type="active site" description="Charge relay system" evidence="5">
    <location>
        <position position="186"/>
    </location>
</feature>
<dbReference type="Pfam" id="PF00082">
    <property type="entry name" value="Peptidase_S8"/>
    <property type="match status" value="1"/>
</dbReference>
<evidence type="ECO:0000256" key="3">
    <source>
        <dbReference type="ARBA" id="ARBA00022801"/>
    </source>
</evidence>
<keyword evidence="4 5" id="KW-0720">Serine protease</keyword>
<comment type="similarity">
    <text evidence="1 5 6">Belongs to the peptidase S8 family.</text>
</comment>
<evidence type="ECO:0000256" key="2">
    <source>
        <dbReference type="ARBA" id="ARBA00022670"/>
    </source>
</evidence>
<dbReference type="CDD" id="cd07493">
    <property type="entry name" value="Peptidases_S8_9"/>
    <property type="match status" value="1"/>
</dbReference>
<comment type="caution">
    <text evidence="9">The sequence shown here is derived from an EMBL/GenBank/DDBJ whole genome shotgun (WGS) entry which is preliminary data.</text>
</comment>
<dbReference type="PROSITE" id="PS00136">
    <property type="entry name" value="SUBTILASE_ASP"/>
    <property type="match status" value="1"/>
</dbReference>
<dbReference type="InterPro" id="IPR036852">
    <property type="entry name" value="Peptidase_S8/S53_dom_sf"/>
</dbReference>
<dbReference type="Proteomes" id="UP001171916">
    <property type="component" value="Unassembled WGS sequence"/>
</dbReference>
<evidence type="ECO:0000313" key="9">
    <source>
        <dbReference type="EMBL" id="MDN3203592.1"/>
    </source>
</evidence>
<evidence type="ECO:0000256" key="4">
    <source>
        <dbReference type="ARBA" id="ARBA00022825"/>
    </source>
</evidence>
<dbReference type="RefSeq" id="WP_289999152.1">
    <property type="nucleotide sequence ID" value="NZ_JAUEPH010000002.1"/>
</dbReference>
<evidence type="ECO:0000259" key="7">
    <source>
        <dbReference type="Pfam" id="PF00082"/>
    </source>
</evidence>
<dbReference type="SUPFAM" id="SSF52743">
    <property type="entry name" value="Subtilisin-like"/>
    <property type="match status" value="1"/>
</dbReference>
<dbReference type="InterPro" id="IPR050131">
    <property type="entry name" value="Peptidase_S8_subtilisin-like"/>
</dbReference>
<dbReference type="EMBL" id="JAUEPH010000002">
    <property type="protein sequence ID" value="MDN3203592.1"/>
    <property type="molecule type" value="Genomic_DNA"/>
</dbReference>
<keyword evidence="2 5" id="KW-0645">Protease</keyword>
<dbReference type="InterPro" id="IPR023827">
    <property type="entry name" value="Peptidase_S8_Asp-AS"/>
</dbReference>
<evidence type="ECO:0000259" key="8">
    <source>
        <dbReference type="Pfam" id="PF18962"/>
    </source>
</evidence>
<evidence type="ECO:0000256" key="1">
    <source>
        <dbReference type="ARBA" id="ARBA00011073"/>
    </source>
</evidence>
<dbReference type="InterPro" id="IPR000209">
    <property type="entry name" value="Peptidase_S8/S53_dom"/>
</dbReference>
<organism evidence="9 10">
    <name type="scientific">Algoriphagus sediminis</name>
    <dbReference type="NCBI Taxonomy" id="3057113"/>
    <lineage>
        <taxon>Bacteria</taxon>
        <taxon>Pseudomonadati</taxon>
        <taxon>Bacteroidota</taxon>
        <taxon>Cytophagia</taxon>
        <taxon>Cytophagales</taxon>
        <taxon>Cyclobacteriaceae</taxon>
        <taxon>Algoriphagus</taxon>
    </lineage>
</organism>
<evidence type="ECO:0000256" key="5">
    <source>
        <dbReference type="PROSITE-ProRule" id="PRU01240"/>
    </source>
</evidence>
<feature type="active site" description="Charge relay system" evidence="5">
    <location>
        <position position="227"/>
    </location>
</feature>
<dbReference type="PANTHER" id="PTHR43806">
    <property type="entry name" value="PEPTIDASE S8"/>
    <property type="match status" value="1"/>
</dbReference>
<protein>
    <submittedName>
        <fullName evidence="9">S8 family serine peptidase</fullName>
    </submittedName>
</protein>
<dbReference type="Pfam" id="PF18962">
    <property type="entry name" value="Por_Secre_tail"/>
    <property type="match status" value="1"/>
</dbReference>
<keyword evidence="3 5" id="KW-0378">Hydrolase</keyword>